<dbReference type="HOGENOM" id="CLU_2963230_0_0_1"/>
<reference evidence="1 2" key="1">
    <citation type="journal article" date="2007" name="Nature">
        <title>Evolution of genes and genomes on the Drosophila phylogeny.</title>
        <authorList>
            <consortium name="Drosophila 12 Genomes Consortium"/>
            <person name="Clark A.G."/>
            <person name="Eisen M.B."/>
            <person name="Smith D.R."/>
            <person name="Bergman C.M."/>
            <person name="Oliver B."/>
            <person name="Markow T.A."/>
            <person name="Kaufman T.C."/>
            <person name="Kellis M."/>
            <person name="Gelbart W."/>
            <person name="Iyer V.N."/>
            <person name="Pollard D.A."/>
            <person name="Sackton T.B."/>
            <person name="Larracuente A.M."/>
            <person name="Singh N.D."/>
            <person name="Abad J.P."/>
            <person name="Abt D.N."/>
            <person name="Adryan B."/>
            <person name="Aguade M."/>
            <person name="Akashi H."/>
            <person name="Anderson W.W."/>
            <person name="Aquadro C.F."/>
            <person name="Ardell D.H."/>
            <person name="Arguello R."/>
            <person name="Artieri C.G."/>
            <person name="Barbash D.A."/>
            <person name="Barker D."/>
            <person name="Barsanti P."/>
            <person name="Batterham P."/>
            <person name="Batzoglou S."/>
            <person name="Begun D."/>
            <person name="Bhutkar A."/>
            <person name="Blanco E."/>
            <person name="Bosak S.A."/>
            <person name="Bradley R.K."/>
            <person name="Brand A.D."/>
            <person name="Brent M.R."/>
            <person name="Brooks A.N."/>
            <person name="Brown R.H."/>
            <person name="Butlin R.K."/>
            <person name="Caggese C."/>
            <person name="Calvi B.R."/>
            <person name="Bernardo de Carvalho A."/>
            <person name="Caspi A."/>
            <person name="Castrezana S."/>
            <person name="Celniker S.E."/>
            <person name="Chang J.L."/>
            <person name="Chapple C."/>
            <person name="Chatterji S."/>
            <person name="Chinwalla A."/>
            <person name="Civetta A."/>
            <person name="Clifton S.W."/>
            <person name="Comeron J.M."/>
            <person name="Costello J.C."/>
            <person name="Coyne J.A."/>
            <person name="Daub J."/>
            <person name="David R.G."/>
            <person name="Delcher A.L."/>
            <person name="Delehaunty K."/>
            <person name="Do C.B."/>
            <person name="Ebling H."/>
            <person name="Edwards K."/>
            <person name="Eickbush T."/>
            <person name="Evans J.D."/>
            <person name="Filipski A."/>
            <person name="Findeiss S."/>
            <person name="Freyhult E."/>
            <person name="Fulton L."/>
            <person name="Fulton R."/>
            <person name="Garcia A.C."/>
            <person name="Gardiner A."/>
            <person name="Garfield D.A."/>
            <person name="Garvin B.E."/>
            <person name="Gibson G."/>
            <person name="Gilbert D."/>
            <person name="Gnerre S."/>
            <person name="Godfrey J."/>
            <person name="Good R."/>
            <person name="Gotea V."/>
            <person name="Gravely B."/>
            <person name="Greenberg A.J."/>
            <person name="Griffiths-Jones S."/>
            <person name="Gross S."/>
            <person name="Guigo R."/>
            <person name="Gustafson E.A."/>
            <person name="Haerty W."/>
            <person name="Hahn M.W."/>
            <person name="Halligan D.L."/>
            <person name="Halpern A.L."/>
            <person name="Halter G.M."/>
            <person name="Han M.V."/>
            <person name="Heger A."/>
            <person name="Hillier L."/>
            <person name="Hinrichs A.S."/>
            <person name="Holmes I."/>
            <person name="Hoskins R.A."/>
            <person name="Hubisz M.J."/>
            <person name="Hultmark D."/>
            <person name="Huntley M.A."/>
            <person name="Jaffe D.B."/>
            <person name="Jagadeeshan S."/>
            <person name="Jeck W.R."/>
            <person name="Johnson J."/>
            <person name="Jones C.D."/>
            <person name="Jordan W.C."/>
            <person name="Karpen G.H."/>
            <person name="Kataoka E."/>
            <person name="Keightley P.D."/>
            <person name="Kheradpour P."/>
            <person name="Kirkness E.F."/>
            <person name="Koerich L.B."/>
            <person name="Kristiansen K."/>
            <person name="Kudrna D."/>
            <person name="Kulathinal R.J."/>
            <person name="Kumar S."/>
            <person name="Kwok R."/>
            <person name="Lander E."/>
            <person name="Langley C.H."/>
            <person name="Lapoint R."/>
            <person name="Lazzaro B.P."/>
            <person name="Lee S.J."/>
            <person name="Levesque L."/>
            <person name="Li R."/>
            <person name="Lin C.F."/>
            <person name="Lin M.F."/>
            <person name="Lindblad-Toh K."/>
            <person name="Llopart A."/>
            <person name="Long M."/>
            <person name="Low L."/>
            <person name="Lozovsky E."/>
            <person name="Lu J."/>
            <person name="Luo M."/>
            <person name="Machado C.A."/>
            <person name="Makalowski W."/>
            <person name="Marzo M."/>
            <person name="Matsuda M."/>
            <person name="Matzkin L."/>
            <person name="McAllister B."/>
            <person name="McBride C.S."/>
            <person name="McKernan B."/>
            <person name="McKernan K."/>
            <person name="Mendez-Lago M."/>
            <person name="Minx P."/>
            <person name="Mollenhauer M.U."/>
            <person name="Montooth K."/>
            <person name="Mount S.M."/>
            <person name="Mu X."/>
            <person name="Myers E."/>
            <person name="Negre B."/>
            <person name="Newfeld S."/>
            <person name="Nielsen R."/>
            <person name="Noor M.A."/>
            <person name="O'Grady P."/>
            <person name="Pachter L."/>
            <person name="Papaceit M."/>
            <person name="Parisi M.J."/>
            <person name="Parisi M."/>
            <person name="Parts L."/>
            <person name="Pedersen J.S."/>
            <person name="Pesole G."/>
            <person name="Phillippy A.M."/>
            <person name="Ponting C.P."/>
            <person name="Pop M."/>
            <person name="Porcelli D."/>
            <person name="Powell J.R."/>
            <person name="Prohaska S."/>
            <person name="Pruitt K."/>
            <person name="Puig M."/>
            <person name="Quesneville H."/>
            <person name="Ram K.R."/>
            <person name="Rand D."/>
            <person name="Rasmussen M.D."/>
            <person name="Reed L.K."/>
            <person name="Reenan R."/>
            <person name="Reily A."/>
            <person name="Remington K.A."/>
            <person name="Rieger T.T."/>
            <person name="Ritchie M.G."/>
            <person name="Robin C."/>
            <person name="Rogers Y.H."/>
            <person name="Rohde C."/>
            <person name="Rozas J."/>
            <person name="Rubenfield M.J."/>
            <person name="Ruiz A."/>
            <person name="Russo S."/>
            <person name="Salzberg S.L."/>
            <person name="Sanchez-Gracia A."/>
            <person name="Saranga D.J."/>
            <person name="Sato H."/>
            <person name="Schaeffer S.W."/>
            <person name="Schatz M.C."/>
            <person name="Schlenke T."/>
            <person name="Schwartz R."/>
            <person name="Segarra C."/>
            <person name="Singh R.S."/>
            <person name="Sirot L."/>
            <person name="Sirota M."/>
            <person name="Sisneros N.B."/>
            <person name="Smith C.D."/>
            <person name="Smith T.F."/>
            <person name="Spieth J."/>
            <person name="Stage D.E."/>
            <person name="Stark A."/>
            <person name="Stephan W."/>
            <person name="Strausberg R.L."/>
            <person name="Strempel S."/>
            <person name="Sturgill D."/>
            <person name="Sutton G."/>
            <person name="Sutton G.G."/>
            <person name="Tao W."/>
            <person name="Teichmann S."/>
            <person name="Tobari Y.N."/>
            <person name="Tomimura Y."/>
            <person name="Tsolas J.M."/>
            <person name="Valente V.L."/>
            <person name="Venter E."/>
            <person name="Venter J.C."/>
            <person name="Vicario S."/>
            <person name="Vieira F.G."/>
            <person name="Vilella A.J."/>
            <person name="Villasante A."/>
            <person name="Walenz B."/>
            <person name="Wang J."/>
            <person name="Wasserman M."/>
            <person name="Watts T."/>
            <person name="Wilson D."/>
            <person name="Wilson R.K."/>
            <person name="Wing R.A."/>
            <person name="Wolfner M.F."/>
            <person name="Wong A."/>
            <person name="Wong G.K."/>
            <person name="Wu C.I."/>
            <person name="Wu G."/>
            <person name="Yamamoto D."/>
            <person name="Yang H.P."/>
            <person name="Yang S.P."/>
            <person name="Yorke J.A."/>
            <person name="Yoshida K."/>
            <person name="Zdobnov E."/>
            <person name="Zhang P."/>
            <person name="Zhang Y."/>
            <person name="Zimin A.V."/>
            <person name="Baldwin J."/>
            <person name="Abdouelleil A."/>
            <person name="Abdulkadir J."/>
            <person name="Abebe A."/>
            <person name="Abera B."/>
            <person name="Abreu J."/>
            <person name="Acer S.C."/>
            <person name="Aftuck L."/>
            <person name="Alexander A."/>
            <person name="An P."/>
            <person name="Anderson E."/>
            <person name="Anderson S."/>
            <person name="Arachi H."/>
            <person name="Azer M."/>
            <person name="Bachantsang P."/>
            <person name="Barry A."/>
            <person name="Bayul T."/>
            <person name="Berlin A."/>
            <person name="Bessette D."/>
            <person name="Bloom T."/>
            <person name="Blye J."/>
            <person name="Boguslavskiy L."/>
            <person name="Bonnet C."/>
            <person name="Boukhgalter B."/>
            <person name="Bourzgui I."/>
            <person name="Brown A."/>
            <person name="Cahill P."/>
            <person name="Channer S."/>
            <person name="Cheshatsang Y."/>
            <person name="Chuda L."/>
            <person name="Citroen M."/>
            <person name="Collymore A."/>
            <person name="Cooke P."/>
            <person name="Costello M."/>
            <person name="D'Aco K."/>
            <person name="Daza R."/>
            <person name="De Haan G."/>
            <person name="DeGray S."/>
            <person name="DeMaso C."/>
            <person name="Dhargay N."/>
            <person name="Dooley K."/>
            <person name="Dooley E."/>
            <person name="Doricent M."/>
            <person name="Dorje P."/>
            <person name="Dorjee K."/>
            <person name="Dupes A."/>
            <person name="Elong R."/>
            <person name="Falk J."/>
            <person name="Farina A."/>
            <person name="Faro S."/>
            <person name="Ferguson D."/>
            <person name="Fisher S."/>
            <person name="Foley C.D."/>
            <person name="Franke A."/>
            <person name="Friedrich D."/>
            <person name="Gadbois L."/>
            <person name="Gearin G."/>
            <person name="Gearin C.R."/>
            <person name="Giannoukos G."/>
            <person name="Goode T."/>
            <person name="Graham J."/>
            <person name="Grandbois E."/>
            <person name="Grewal S."/>
            <person name="Gyaltsen K."/>
            <person name="Hafez N."/>
            <person name="Hagos B."/>
            <person name="Hall J."/>
            <person name="Henson C."/>
            <person name="Hollinger A."/>
            <person name="Honan T."/>
            <person name="Huard M.D."/>
            <person name="Hughes L."/>
            <person name="Hurhula B."/>
            <person name="Husby M.E."/>
            <person name="Kamat A."/>
            <person name="Kanga B."/>
            <person name="Kashin S."/>
            <person name="Khazanovich D."/>
            <person name="Kisner P."/>
            <person name="Lance K."/>
            <person name="Lara M."/>
            <person name="Lee W."/>
            <person name="Lennon N."/>
            <person name="Letendre F."/>
            <person name="LeVine R."/>
            <person name="Lipovsky A."/>
            <person name="Liu X."/>
            <person name="Liu J."/>
            <person name="Liu S."/>
            <person name="Lokyitsang T."/>
            <person name="Lokyitsang Y."/>
            <person name="Lubonja R."/>
            <person name="Lui A."/>
            <person name="MacDonald P."/>
            <person name="Magnisalis V."/>
            <person name="Maru K."/>
            <person name="Matthews C."/>
            <person name="McCusker W."/>
            <person name="McDonough S."/>
            <person name="Mehta T."/>
            <person name="Meldrim J."/>
            <person name="Meneus L."/>
            <person name="Mihai O."/>
            <person name="Mihalev A."/>
            <person name="Mihova T."/>
            <person name="Mittelman R."/>
            <person name="Mlenga V."/>
            <person name="Montmayeur A."/>
            <person name="Mulrain L."/>
            <person name="Navidi A."/>
            <person name="Naylor J."/>
            <person name="Negash T."/>
            <person name="Nguyen T."/>
            <person name="Nguyen N."/>
            <person name="Nicol R."/>
            <person name="Norbu C."/>
            <person name="Norbu N."/>
            <person name="Novod N."/>
            <person name="O'Neill B."/>
            <person name="Osman S."/>
            <person name="Markiewicz E."/>
            <person name="Oyono O.L."/>
            <person name="Patti C."/>
            <person name="Phunkhang P."/>
            <person name="Pierre F."/>
            <person name="Priest M."/>
            <person name="Raghuraman S."/>
            <person name="Rege F."/>
            <person name="Reyes R."/>
            <person name="Rise C."/>
            <person name="Rogov P."/>
            <person name="Ross K."/>
            <person name="Ryan E."/>
            <person name="Settipalli S."/>
            <person name="Shea T."/>
            <person name="Sherpa N."/>
            <person name="Shi L."/>
            <person name="Shih D."/>
            <person name="Sparrow T."/>
            <person name="Spaulding J."/>
            <person name="Stalker J."/>
            <person name="Stange-Thomann N."/>
            <person name="Stavropoulos S."/>
            <person name="Stone C."/>
            <person name="Strader C."/>
            <person name="Tesfaye S."/>
            <person name="Thomson T."/>
            <person name="Thoulutsang Y."/>
            <person name="Thoulutsang D."/>
            <person name="Topham K."/>
            <person name="Topping I."/>
            <person name="Tsamla T."/>
            <person name="Vassiliev H."/>
            <person name="Vo A."/>
            <person name="Wangchuk T."/>
            <person name="Wangdi T."/>
            <person name="Weiand M."/>
            <person name="Wilkinson J."/>
            <person name="Wilson A."/>
            <person name="Yadav S."/>
            <person name="Young G."/>
            <person name="Yu Q."/>
            <person name="Zembek L."/>
            <person name="Zhong D."/>
            <person name="Zimmer A."/>
            <person name="Zwirko Z."/>
            <person name="Jaffe D.B."/>
            <person name="Alvarez P."/>
            <person name="Brockman W."/>
            <person name="Butler J."/>
            <person name="Chin C."/>
            <person name="Gnerre S."/>
            <person name="Grabherr M."/>
            <person name="Kleber M."/>
            <person name="Mauceli E."/>
            <person name="MacCallum I."/>
        </authorList>
    </citation>
    <scope>NUCLEOTIDE SEQUENCE [LARGE SCALE GENOMIC DNA]</scope>
    <source>
        <strain evidence="2">MSH-3 / Tucson 14011-0111.49</strain>
    </source>
</reference>
<dbReference type="AlphaFoldDB" id="B4GTJ6"/>
<sequence length="59" mass="6670">METQEETKKKPQLNRVETRKWILDVEVDVDVDVDLDMGEGVGIGVADRLQPGHSVHAWV</sequence>
<evidence type="ECO:0000313" key="1">
    <source>
        <dbReference type="EMBL" id="EDW25866.1"/>
    </source>
</evidence>
<dbReference type="Proteomes" id="UP000008744">
    <property type="component" value="Unassembled WGS sequence"/>
</dbReference>
<organism evidence="2">
    <name type="scientific">Drosophila persimilis</name>
    <name type="common">Fruit fly</name>
    <dbReference type="NCBI Taxonomy" id="7234"/>
    <lineage>
        <taxon>Eukaryota</taxon>
        <taxon>Metazoa</taxon>
        <taxon>Ecdysozoa</taxon>
        <taxon>Arthropoda</taxon>
        <taxon>Hexapoda</taxon>
        <taxon>Insecta</taxon>
        <taxon>Pterygota</taxon>
        <taxon>Neoptera</taxon>
        <taxon>Endopterygota</taxon>
        <taxon>Diptera</taxon>
        <taxon>Brachycera</taxon>
        <taxon>Muscomorpha</taxon>
        <taxon>Ephydroidea</taxon>
        <taxon>Drosophilidae</taxon>
        <taxon>Drosophila</taxon>
        <taxon>Sophophora</taxon>
    </lineage>
</organism>
<dbReference type="EMBL" id="CH479190">
    <property type="protein sequence ID" value="EDW25866.1"/>
    <property type="molecule type" value="Genomic_DNA"/>
</dbReference>
<accession>B4GTJ6</accession>
<evidence type="ECO:0000313" key="2">
    <source>
        <dbReference type="Proteomes" id="UP000008744"/>
    </source>
</evidence>
<protein>
    <submittedName>
        <fullName evidence="1">GL14265</fullName>
    </submittedName>
</protein>
<gene>
    <name evidence="1" type="primary">Dper\GL14265</name>
    <name evidence="1" type="ORF">Dper_GL14265</name>
</gene>
<dbReference type="OMA" id="RVETRKW"/>
<keyword evidence="2" id="KW-1185">Reference proteome</keyword>
<proteinExistence type="predicted"/>
<name>B4GTJ6_DROPE</name>